<evidence type="ECO:0000313" key="2">
    <source>
        <dbReference type="Proteomes" id="UP000317763"/>
    </source>
</evidence>
<reference evidence="1 2" key="1">
    <citation type="submission" date="2019-07" db="EMBL/GenBank/DDBJ databases">
        <title>Tepidimonas taiwanensis I1-1 draft genome.</title>
        <authorList>
            <person name="Da Costa M.S."/>
            <person name="Froufe H.J.C."/>
            <person name="Egas C."/>
            <person name="Albuquerque L."/>
        </authorList>
    </citation>
    <scope>NUCLEOTIDE SEQUENCE [LARGE SCALE GENOMIC DNA]</scope>
    <source>
        <strain evidence="1 2">I1-1</strain>
    </source>
</reference>
<keyword evidence="2" id="KW-1185">Reference proteome</keyword>
<organism evidence="1 2">
    <name type="scientific">Tepidimonas taiwanensis</name>
    <dbReference type="NCBI Taxonomy" id="307486"/>
    <lineage>
        <taxon>Bacteria</taxon>
        <taxon>Pseudomonadati</taxon>
        <taxon>Pseudomonadota</taxon>
        <taxon>Betaproteobacteria</taxon>
        <taxon>Burkholderiales</taxon>
        <taxon>Tepidimonas</taxon>
    </lineage>
</organism>
<sequence length="82" mass="9298">MRRYPPLLMVAPERGTLGEEDRRAILGVLVDYLADGRYRAWRHEARRDRVPRAAGDERSGALLGSEYDVPWCLGSHMPALCC</sequence>
<protein>
    <submittedName>
        <fullName evidence="1">Uncharacterized protein</fullName>
    </submittedName>
</protein>
<name>A0A554XAT4_9BURK</name>
<dbReference type="STRING" id="307486.GCA_000807215_01280"/>
<accession>A0A554XAT4</accession>
<dbReference type="Proteomes" id="UP000317763">
    <property type="component" value="Unassembled WGS sequence"/>
</dbReference>
<evidence type="ECO:0000313" key="1">
    <source>
        <dbReference type="EMBL" id="TSE32952.1"/>
    </source>
</evidence>
<gene>
    <name evidence="1" type="ORF">Ttaiw_00812</name>
</gene>
<dbReference type="AlphaFoldDB" id="A0A554XAT4"/>
<proteinExistence type="predicted"/>
<comment type="caution">
    <text evidence="1">The sequence shown here is derived from an EMBL/GenBank/DDBJ whole genome shotgun (WGS) entry which is preliminary data.</text>
</comment>
<dbReference type="EMBL" id="VJOM01000006">
    <property type="protein sequence ID" value="TSE32952.1"/>
    <property type="molecule type" value="Genomic_DNA"/>
</dbReference>